<dbReference type="InterPro" id="IPR036322">
    <property type="entry name" value="WD40_repeat_dom_sf"/>
</dbReference>
<keyword evidence="7" id="KW-1185">Reference proteome</keyword>
<feature type="repeat" description="WD" evidence="5">
    <location>
        <begin position="461"/>
        <end position="495"/>
    </location>
</feature>
<proteinExistence type="predicted"/>
<evidence type="ECO:0000256" key="2">
    <source>
        <dbReference type="ARBA" id="ARBA00022574"/>
    </source>
</evidence>
<evidence type="ECO:0000313" key="8">
    <source>
        <dbReference type="WBParaSite" id="ALUE_0001591701-mRNA-1"/>
    </source>
</evidence>
<feature type="repeat" description="WD" evidence="5">
    <location>
        <begin position="408"/>
        <end position="443"/>
    </location>
</feature>
<reference evidence="8" key="1">
    <citation type="submission" date="2016-05" db="UniProtKB">
        <authorList>
            <consortium name="WormBaseParasite"/>
        </authorList>
    </citation>
    <scope>IDENTIFICATION</scope>
</reference>
<dbReference type="GO" id="GO:0032040">
    <property type="term" value="C:small-subunit processome"/>
    <property type="evidence" value="ECO:0007669"/>
    <property type="project" value="InterPro"/>
</dbReference>
<protein>
    <submittedName>
        <fullName evidence="8">Utp13 domain-containing protein</fullName>
    </submittedName>
</protein>
<accession>A0A0M3ID58</accession>
<dbReference type="WBParaSite" id="ALUE_0001591701-mRNA-1">
    <property type="protein sequence ID" value="ALUE_0001591701-mRNA-1"/>
    <property type="gene ID" value="ALUE_0001591701"/>
</dbReference>
<dbReference type="InterPro" id="IPR013934">
    <property type="entry name" value="Utp13_C"/>
</dbReference>
<dbReference type="GO" id="GO:0034511">
    <property type="term" value="F:U3 snoRNA binding"/>
    <property type="evidence" value="ECO:0007669"/>
    <property type="project" value="TreeGrafter"/>
</dbReference>
<dbReference type="Pfam" id="PF00400">
    <property type="entry name" value="WD40"/>
    <property type="match status" value="7"/>
</dbReference>
<feature type="repeat" description="WD" evidence="5">
    <location>
        <begin position="110"/>
        <end position="151"/>
    </location>
</feature>
<evidence type="ECO:0000256" key="5">
    <source>
        <dbReference type="PROSITE-ProRule" id="PRU00221"/>
    </source>
</evidence>
<feature type="repeat" description="WD" evidence="5">
    <location>
        <begin position="591"/>
        <end position="623"/>
    </location>
</feature>
<name>A0A0M3ID58_ASCLU</name>
<dbReference type="PROSITE" id="PS50082">
    <property type="entry name" value="WD_REPEATS_2"/>
    <property type="match status" value="6"/>
</dbReference>
<dbReference type="InterPro" id="IPR015943">
    <property type="entry name" value="WD40/YVTN_repeat-like_dom_sf"/>
</dbReference>
<evidence type="ECO:0000256" key="1">
    <source>
        <dbReference type="ARBA" id="ARBA00004604"/>
    </source>
</evidence>
<dbReference type="GO" id="GO:0000480">
    <property type="term" value="P:endonucleolytic cleavage in 5'-ETS of tricistronic rRNA transcript (SSU-rRNA, 5.8S rRNA, LSU-rRNA)"/>
    <property type="evidence" value="ECO:0007669"/>
    <property type="project" value="TreeGrafter"/>
</dbReference>
<feature type="domain" description="U3 small nucleolar RNA-associated protein 13 C-terminal" evidence="6">
    <location>
        <begin position="644"/>
        <end position="776"/>
    </location>
</feature>
<evidence type="ECO:0000313" key="7">
    <source>
        <dbReference type="Proteomes" id="UP000036681"/>
    </source>
</evidence>
<dbReference type="InterPro" id="IPR001680">
    <property type="entry name" value="WD40_rpt"/>
</dbReference>
<organism evidence="7 8">
    <name type="scientific">Ascaris lumbricoides</name>
    <name type="common">Giant roundworm</name>
    <dbReference type="NCBI Taxonomy" id="6252"/>
    <lineage>
        <taxon>Eukaryota</taxon>
        <taxon>Metazoa</taxon>
        <taxon>Ecdysozoa</taxon>
        <taxon>Nematoda</taxon>
        <taxon>Chromadorea</taxon>
        <taxon>Rhabditida</taxon>
        <taxon>Spirurina</taxon>
        <taxon>Ascaridomorpha</taxon>
        <taxon>Ascaridoidea</taxon>
        <taxon>Ascarididae</taxon>
        <taxon>Ascaris</taxon>
    </lineage>
</organism>
<keyword evidence="3" id="KW-0677">Repeat</keyword>
<keyword evidence="2 5" id="KW-0853">WD repeat</keyword>
<dbReference type="InterPro" id="IPR020472">
    <property type="entry name" value="WD40_PAC1"/>
</dbReference>
<sequence length="786" mass="87871">MNEEVADLALVHSIETFYTGGSVEWSIDGDTIFTTCTNVVKALRIDDGTTRYCFLYVIGEDDDASHVSCVQCSPDSHSMIVAYTNGLLREYILPAKTAIDAKAQMNRQWRSTHTAPIKLIRFSSNATMLATGSADFTLKVWKLESQCCVASLKGPTAVTQALFVDGERILIGYMDGSVNFYRLKGEKRLMHHWKYHTSQVVSILLLERTLVATVSRDQTISLISLETNERVKTLPLFEPVESALLIDDGTMLTVGEEGVLKCWQPTTGKLLRSSNICNCRIDSILRNRIRRQLLLISCDSNLYLVDEKTFDVRRQMVGFNDEIFDLTFVGANRQYMVVAANSTDIRIYETQTWACHLVPGHTGSILCASNASWDANIFATSSKDNSFVVWKIYEDEKGFSLPQKVGVATGHTNNVTAVRFSRTSKKHFIVSVSNDTTLKLWSLADVKPGSECVKLSASSTLVAHTKDVTCVDVSVNDRLCVTGSLDKTAKLWHIDPTKMQLGIAGTLGGHRRGVWDARFSSSTQIVATCSGDCMVRVFSLGANECIATLSGHPSAVLKAVFVNNSKQLISADSGGLLKIWSISAKECISTVEAHDDKIWAMLAYDDESRFVTAGSDGRIRIWEDVTEKKREEEEEKRTQRIKDEQKLSNLMEQKRYAEALSFSLTLSRPFNCLKVVNALLEMGGMELRNSVADLLEEQLVILLDFASQWNTNSRTSNASQQVLYEILHCYTPEQLLKTPNIASVVESFIPYTNRHFERLTRSRQNAAFLHYTWSQMRLPDTDTRAA</sequence>
<dbReference type="GO" id="GO:0030686">
    <property type="term" value="C:90S preribosome"/>
    <property type="evidence" value="ECO:0007669"/>
    <property type="project" value="TreeGrafter"/>
</dbReference>
<dbReference type="SUPFAM" id="SSF117289">
    <property type="entry name" value="Nucleoporin domain"/>
    <property type="match status" value="1"/>
</dbReference>
<evidence type="ECO:0000256" key="4">
    <source>
        <dbReference type="ARBA" id="ARBA00023242"/>
    </source>
</evidence>
<evidence type="ECO:0000259" key="6">
    <source>
        <dbReference type="Pfam" id="PF08625"/>
    </source>
</evidence>
<dbReference type="PRINTS" id="PR00320">
    <property type="entry name" value="GPROTEINBRPT"/>
</dbReference>
<dbReference type="PROSITE" id="PS50294">
    <property type="entry name" value="WD_REPEATS_REGION"/>
    <property type="match status" value="4"/>
</dbReference>
<dbReference type="AlphaFoldDB" id="A0A0M3ID58"/>
<dbReference type="PANTHER" id="PTHR19854:SF15">
    <property type="entry name" value="TRANSDUCIN BETA-LIKE PROTEIN 3"/>
    <property type="match status" value="1"/>
</dbReference>
<feature type="repeat" description="WD" evidence="5">
    <location>
        <begin position="549"/>
        <end position="590"/>
    </location>
</feature>
<keyword evidence="4" id="KW-0539">Nucleus</keyword>
<feature type="repeat" description="WD" evidence="5">
    <location>
        <begin position="507"/>
        <end position="548"/>
    </location>
</feature>
<dbReference type="SUPFAM" id="SSF50978">
    <property type="entry name" value="WD40 repeat-like"/>
    <property type="match status" value="2"/>
</dbReference>
<evidence type="ECO:0000256" key="3">
    <source>
        <dbReference type="ARBA" id="ARBA00022737"/>
    </source>
</evidence>
<dbReference type="PANTHER" id="PTHR19854">
    <property type="entry name" value="TRANSDUCIN BETA-LIKE 3"/>
    <property type="match status" value="1"/>
</dbReference>
<dbReference type="Proteomes" id="UP000036681">
    <property type="component" value="Unplaced"/>
</dbReference>
<dbReference type="SMART" id="SM00320">
    <property type="entry name" value="WD40"/>
    <property type="match status" value="12"/>
</dbReference>
<dbReference type="GO" id="GO:0000472">
    <property type="term" value="P:endonucleolytic cleavage to generate mature 5'-end of SSU-rRNA from (SSU-rRNA, 5.8S rRNA, LSU-rRNA)"/>
    <property type="evidence" value="ECO:0007669"/>
    <property type="project" value="TreeGrafter"/>
</dbReference>
<dbReference type="Pfam" id="PF08625">
    <property type="entry name" value="Utp13"/>
    <property type="match status" value="1"/>
</dbReference>
<dbReference type="Gene3D" id="2.130.10.10">
    <property type="entry name" value="YVTN repeat-like/Quinoprotein amine dehydrogenase"/>
    <property type="match status" value="3"/>
</dbReference>
<comment type="subcellular location">
    <subcellularLocation>
        <location evidence="1">Nucleus</location>
        <location evidence="1">Nucleolus</location>
    </subcellularLocation>
</comment>
<dbReference type="CDD" id="cd00200">
    <property type="entry name" value="WD40"/>
    <property type="match status" value="1"/>
</dbReference>